<accession>S2DJS8</accession>
<evidence type="ECO:0000313" key="2">
    <source>
        <dbReference type="Proteomes" id="UP000006073"/>
    </source>
</evidence>
<dbReference type="AlphaFoldDB" id="S2DJS8"/>
<proteinExistence type="predicted"/>
<reference evidence="1 2" key="1">
    <citation type="journal article" date="2013" name="Genome Announc.">
        <title>Draft Genome Sequence of Indibacter alkaliphilus Strain LW1T, Isolated from Lonar Lake, a Haloalkaline Lake in the Buldana District of Maharashtra, India.</title>
        <authorList>
            <person name="Singh A."/>
            <person name="Kumar Jangir P."/>
            <person name="Sharma R."/>
            <person name="Singh A."/>
            <person name="Kumar Pinnaka A."/>
            <person name="Shivaji S."/>
        </authorList>
    </citation>
    <scope>NUCLEOTIDE SEQUENCE [LARGE SCALE GENOMIC DNA]</scope>
    <source>
        <strain evidence="2">CCUG 57479 / KCTC 22604 / LW1</strain>
    </source>
</reference>
<evidence type="ECO:0000313" key="1">
    <source>
        <dbReference type="EMBL" id="EOZ92246.1"/>
    </source>
</evidence>
<comment type="caution">
    <text evidence="1">The sequence shown here is derived from an EMBL/GenBank/DDBJ whole genome shotgun (WGS) entry which is preliminary data.</text>
</comment>
<gene>
    <name evidence="1" type="ORF">A33Q_4339</name>
</gene>
<keyword evidence="2" id="KW-1185">Reference proteome</keyword>
<protein>
    <submittedName>
        <fullName evidence="1">Uncharacterized protein</fullName>
    </submittedName>
</protein>
<dbReference type="STRING" id="1189612.A33Q_4339"/>
<name>S2DJS8_INDAL</name>
<organism evidence="1 2">
    <name type="scientific">Indibacter alkaliphilus (strain CCUG 57479 / KCTC 22604 / LW1)</name>
    <dbReference type="NCBI Taxonomy" id="1189612"/>
    <lineage>
        <taxon>Bacteria</taxon>
        <taxon>Pseudomonadati</taxon>
        <taxon>Bacteroidota</taxon>
        <taxon>Cytophagia</taxon>
        <taxon>Cytophagales</taxon>
        <taxon>Cyclobacteriaceae</taxon>
    </lineage>
</organism>
<dbReference type="Proteomes" id="UP000006073">
    <property type="component" value="Unassembled WGS sequence"/>
</dbReference>
<dbReference type="EMBL" id="ALWO02000052">
    <property type="protein sequence ID" value="EOZ92246.1"/>
    <property type="molecule type" value="Genomic_DNA"/>
</dbReference>
<sequence>MIHPIGEGVFRRRTAQKDNQNENFYVNEGVTHFRPTDKAPK</sequence>